<proteinExistence type="predicted"/>
<dbReference type="EMBL" id="LNYP01000031">
    <property type="protein sequence ID" value="KTD37023.1"/>
    <property type="molecule type" value="Genomic_DNA"/>
</dbReference>
<keyword evidence="2" id="KW-1003">Cell membrane</keyword>
<organism evidence="7 8">
    <name type="scientific">Legionella oakridgensis</name>
    <dbReference type="NCBI Taxonomy" id="29423"/>
    <lineage>
        <taxon>Bacteria</taxon>
        <taxon>Pseudomonadati</taxon>
        <taxon>Pseudomonadota</taxon>
        <taxon>Gammaproteobacteria</taxon>
        <taxon>Legionellales</taxon>
        <taxon>Legionellaceae</taxon>
        <taxon>Legionella</taxon>
    </lineage>
</organism>
<feature type="transmembrane region" description="Helical" evidence="6">
    <location>
        <begin position="248"/>
        <end position="270"/>
    </location>
</feature>
<feature type="transmembrane region" description="Helical" evidence="6">
    <location>
        <begin position="106"/>
        <end position="126"/>
    </location>
</feature>
<dbReference type="GO" id="GO:0005886">
    <property type="term" value="C:plasma membrane"/>
    <property type="evidence" value="ECO:0007669"/>
    <property type="project" value="UniProtKB-SubCell"/>
</dbReference>
<evidence type="ECO:0000256" key="3">
    <source>
        <dbReference type="ARBA" id="ARBA00022692"/>
    </source>
</evidence>
<comment type="caution">
    <text evidence="7">The sequence shown here is derived from an EMBL/GenBank/DDBJ whole genome shotgun (WGS) entry which is preliminary data.</text>
</comment>
<dbReference type="PANTHER" id="PTHR30250:SF11">
    <property type="entry name" value="O-ANTIGEN TRANSPORTER-RELATED"/>
    <property type="match status" value="1"/>
</dbReference>
<reference evidence="7 8" key="1">
    <citation type="submission" date="2015-11" db="EMBL/GenBank/DDBJ databases">
        <title>Genomic analysis of 38 Legionella species identifies large and diverse effector repertoires.</title>
        <authorList>
            <person name="Burstein D."/>
            <person name="Amaro F."/>
            <person name="Zusman T."/>
            <person name="Lifshitz Z."/>
            <person name="Cohen O."/>
            <person name="Gilbert J.A."/>
            <person name="Pupko T."/>
            <person name="Shuman H.A."/>
            <person name="Segal G."/>
        </authorList>
    </citation>
    <scope>NUCLEOTIDE SEQUENCE [LARGE SCALE GENOMIC DNA]</scope>
    <source>
        <strain evidence="7 8">Oak Ridge-10</strain>
    </source>
</reference>
<sequence length="417" mass="46479">MIVRGTVLGQGLVFLLSPIITRIYAPEDFGIYTVYFSLLSILSIIIALRFEVAIPIAKKKLEANHLLLIALLSTLILSLFTAGIIYGWGQPLSDRFHMAKLSHYLWLLPISLVAVGFYNALSYWFVRHRSFEHIGKTKVTQGSGIVTTQITLGLMQFKPLGLLIGQTVGHTLGALTFITALLRFDRLFFKKIRPSFLFTTAKRYWRFPVFSMPSGLINALALYLPAVIISATYGSQVAGWYGLTAQVIGIPLGLIGQAIGQVYLGEGAVLKNQGNFLALRTLYIKTIRHSLMLAFPFIVLILLFAPSIFSWTFGESWYDAGLFARLLGIMFLLEFAIIGPSQNFALMEQQALGLYWNIFFVALIMLAFVPALFYSASYFTTVLYLGIAKSIGYITMAFLNLHAIGNNKKLNHPICVE</sequence>
<keyword evidence="3 6" id="KW-0812">Transmembrane</keyword>
<dbReference type="PANTHER" id="PTHR30250">
    <property type="entry name" value="PST FAMILY PREDICTED COLANIC ACID TRANSPORTER"/>
    <property type="match status" value="1"/>
</dbReference>
<evidence type="ECO:0000256" key="5">
    <source>
        <dbReference type="ARBA" id="ARBA00023136"/>
    </source>
</evidence>
<feature type="transmembrane region" description="Helical" evidence="6">
    <location>
        <begin position="205"/>
        <end position="228"/>
    </location>
</feature>
<dbReference type="Pfam" id="PF13440">
    <property type="entry name" value="Polysacc_synt_3"/>
    <property type="match status" value="1"/>
</dbReference>
<evidence type="ECO:0000256" key="4">
    <source>
        <dbReference type="ARBA" id="ARBA00022989"/>
    </source>
</evidence>
<gene>
    <name evidence="7" type="primary">tuaB</name>
    <name evidence="7" type="ORF">Loak_2159</name>
</gene>
<protein>
    <submittedName>
        <fullName evidence="7">Teichuronic acid biosynthesis protein TuaB</fullName>
    </submittedName>
</protein>
<feature type="transmembrane region" description="Helical" evidence="6">
    <location>
        <begin position="291"/>
        <end position="314"/>
    </location>
</feature>
<evidence type="ECO:0000313" key="8">
    <source>
        <dbReference type="Proteomes" id="UP000054858"/>
    </source>
</evidence>
<evidence type="ECO:0000313" key="7">
    <source>
        <dbReference type="EMBL" id="KTD37023.1"/>
    </source>
</evidence>
<dbReference type="InterPro" id="IPR050833">
    <property type="entry name" value="Poly_Biosynth_Transport"/>
</dbReference>
<name>A0A0W0WXH8_9GAMM</name>
<feature type="transmembrane region" description="Helical" evidence="6">
    <location>
        <begin position="382"/>
        <end position="401"/>
    </location>
</feature>
<feature type="transmembrane region" description="Helical" evidence="6">
    <location>
        <begin position="163"/>
        <end position="184"/>
    </location>
</feature>
<evidence type="ECO:0000256" key="1">
    <source>
        <dbReference type="ARBA" id="ARBA00004651"/>
    </source>
</evidence>
<feature type="transmembrane region" description="Helical" evidence="6">
    <location>
        <begin position="66"/>
        <end position="86"/>
    </location>
</feature>
<feature type="transmembrane region" description="Helical" evidence="6">
    <location>
        <begin position="31"/>
        <end position="54"/>
    </location>
</feature>
<dbReference type="AlphaFoldDB" id="A0A0W0WXH8"/>
<keyword evidence="5 6" id="KW-0472">Membrane</keyword>
<keyword evidence="4 6" id="KW-1133">Transmembrane helix</keyword>
<feature type="transmembrane region" description="Helical" evidence="6">
    <location>
        <begin position="7"/>
        <end position="25"/>
    </location>
</feature>
<dbReference type="Proteomes" id="UP000054858">
    <property type="component" value="Unassembled WGS sequence"/>
</dbReference>
<comment type="subcellular location">
    <subcellularLocation>
        <location evidence="1">Cell membrane</location>
        <topology evidence="1">Multi-pass membrane protein</topology>
    </subcellularLocation>
</comment>
<feature type="transmembrane region" description="Helical" evidence="6">
    <location>
        <begin position="352"/>
        <end position="376"/>
    </location>
</feature>
<evidence type="ECO:0000256" key="2">
    <source>
        <dbReference type="ARBA" id="ARBA00022475"/>
    </source>
</evidence>
<feature type="transmembrane region" description="Helical" evidence="6">
    <location>
        <begin position="320"/>
        <end position="340"/>
    </location>
</feature>
<evidence type="ECO:0000256" key="6">
    <source>
        <dbReference type="SAM" id="Phobius"/>
    </source>
</evidence>
<dbReference type="PATRIC" id="fig|29423.5.peg.2265"/>
<accession>A0A0W0WXH8</accession>